<keyword evidence="2" id="KW-0808">Transferase</keyword>
<evidence type="ECO:0000313" key="3">
    <source>
        <dbReference type="Proteomes" id="UP000199649"/>
    </source>
</evidence>
<dbReference type="Proteomes" id="UP000199649">
    <property type="component" value="Chromosome I"/>
</dbReference>
<dbReference type="GO" id="GO:0016740">
    <property type="term" value="F:transferase activity"/>
    <property type="evidence" value="ECO:0007669"/>
    <property type="project" value="UniProtKB-KW"/>
</dbReference>
<dbReference type="SUPFAM" id="SSF53756">
    <property type="entry name" value="UDP-Glycosyltransferase/glycogen phosphorylase"/>
    <property type="match status" value="1"/>
</dbReference>
<evidence type="ECO:0000259" key="1">
    <source>
        <dbReference type="Pfam" id="PF13524"/>
    </source>
</evidence>
<keyword evidence="3" id="KW-1185">Reference proteome</keyword>
<name>A0A1H1RKA1_9MICO</name>
<dbReference type="EMBL" id="LT629734">
    <property type="protein sequence ID" value="SDS35389.1"/>
    <property type="molecule type" value="Genomic_DNA"/>
</dbReference>
<gene>
    <name evidence="2" type="ORF">SAMN04489719_2127</name>
</gene>
<dbReference type="AlphaFoldDB" id="A0A1H1RKA1"/>
<dbReference type="InterPro" id="IPR055259">
    <property type="entry name" value="YkvP/CgeB_Glyco_trans-like"/>
</dbReference>
<evidence type="ECO:0000313" key="2">
    <source>
        <dbReference type="EMBL" id="SDS35389.1"/>
    </source>
</evidence>
<sequence length="530" mass="58601">MPSTLTALATGPDPVPPRHTGALDAVSVLDAFSAQCFDGSMNLWPITPQNVATDLDLIKPDLLFVESAWSGNQKAWRYQLTSSTGPKKAIRQLLDACNQRGIPTVFWNKEDPPHFEDFLPLASMFDHVLTTEGDMVPRYRAEAGRDSVGVMQFAASPLIHNPFRTDSFRQGAVCFAGQYFQHKYPERQQQMDMLFPPAKEAGLTIYSRMLQGASEYQFPVAYSDNVVGSLPYDEMVHEYKRHKIFLNVNSVPQSATMCARRIFELSACKTVVISADSPAIRRTYPDGEVLTVTSQDEAADAMSLVLRDDVYRRAIGQRAWRRTAAEHLYQDRVMQIASLVGQPQDRQPSLLRVFLDAKEEQLGALLDAVKRQSITERLPVVLEVLLARGTATTSSASEITARTGLRVRVLDTEPLAPTLAPDALAAMSGGTDYGPDYLLDLFLMLDRFPVGDVVSKARWTDVGTSDREERLDPGTDSGAWIARGAAATMLLQHQQDPAHDSSAVFPIPSYVADPFNLRRSGDSAPSDWTC</sequence>
<proteinExistence type="predicted"/>
<reference evidence="3" key="1">
    <citation type="submission" date="2016-10" db="EMBL/GenBank/DDBJ databases">
        <authorList>
            <person name="Varghese N."/>
            <person name="Submissions S."/>
        </authorList>
    </citation>
    <scope>NUCLEOTIDE SEQUENCE [LARGE SCALE GENOMIC DNA]</scope>
    <source>
        <strain evidence="3">DSM 22965</strain>
    </source>
</reference>
<dbReference type="Pfam" id="PF13524">
    <property type="entry name" value="Glyco_trans_1_2"/>
    <property type="match status" value="1"/>
</dbReference>
<dbReference type="STRING" id="684552.SAMN04489719_2127"/>
<organism evidence="2 3">
    <name type="scientific">Agrococcus carbonis</name>
    <dbReference type="NCBI Taxonomy" id="684552"/>
    <lineage>
        <taxon>Bacteria</taxon>
        <taxon>Bacillati</taxon>
        <taxon>Actinomycetota</taxon>
        <taxon>Actinomycetes</taxon>
        <taxon>Micrococcales</taxon>
        <taxon>Microbacteriaceae</taxon>
        <taxon>Agrococcus</taxon>
    </lineage>
</organism>
<accession>A0A1H1RKA1</accession>
<protein>
    <submittedName>
        <fullName evidence="2">Glycosyl transferases group 1</fullName>
    </submittedName>
</protein>
<feature type="domain" description="Spore protein YkvP/CgeB glycosyl transferase-like" evidence="1">
    <location>
        <begin position="221"/>
        <end position="337"/>
    </location>
</feature>
<dbReference type="Gene3D" id="3.40.50.2000">
    <property type="entry name" value="Glycogen Phosphorylase B"/>
    <property type="match status" value="1"/>
</dbReference>